<accession>X1V4V9</accession>
<organism evidence="1">
    <name type="scientific">marine sediment metagenome</name>
    <dbReference type="NCBI Taxonomy" id="412755"/>
    <lineage>
        <taxon>unclassified sequences</taxon>
        <taxon>metagenomes</taxon>
        <taxon>ecological metagenomes</taxon>
    </lineage>
</organism>
<proteinExistence type="predicted"/>
<evidence type="ECO:0000313" key="1">
    <source>
        <dbReference type="EMBL" id="GAJ07186.1"/>
    </source>
</evidence>
<sequence length="140" mass="15024">MALVVVGLFLPVGKVSIEPYGRLSLESKITISIGYEVAYASPAEYLLNPSFTLGATDWTLITTEYDPAVYQDTAGSIKTITAIGRNKKATGTCSQTISTAIGSSDTVTLSLYWKKGYTNAVDFQDLKAQIALPSDPDFLT</sequence>
<feature type="non-terminal residue" evidence="1">
    <location>
        <position position="140"/>
    </location>
</feature>
<protein>
    <submittedName>
        <fullName evidence="1">Uncharacterized protein</fullName>
    </submittedName>
</protein>
<name>X1V4V9_9ZZZZ</name>
<dbReference type="EMBL" id="BARW01031878">
    <property type="protein sequence ID" value="GAJ07186.1"/>
    <property type="molecule type" value="Genomic_DNA"/>
</dbReference>
<gene>
    <name evidence="1" type="ORF">S12H4_50591</name>
</gene>
<dbReference type="AlphaFoldDB" id="X1V4V9"/>
<comment type="caution">
    <text evidence="1">The sequence shown here is derived from an EMBL/GenBank/DDBJ whole genome shotgun (WGS) entry which is preliminary data.</text>
</comment>
<reference evidence="1" key="1">
    <citation type="journal article" date="2014" name="Front. Microbiol.">
        <title>High frequency of phylogenetically diverse reductive dehalogenase-homologous genes in deep subseafloor sedimentary metagenomes.</title>
        <authorList>
            <person name="Kawai M."/>
            <person name="Futagami T."/>
            <person name="Toyoda A."/>
            <person name="Takaki Y."/>
            <person name="Nishi S."/>
            <person name="Hori S."/>
            <person name="Arai W."/>
            <person name="Tsubouchi T."/>
            <person name="Morono Y."/>
            <person name="Uchiyama I."/>
            <person name="Ito T."/>
            <person name="Fujiyama A."/>
            <person name="Inagaki F."/>
            <person name="Takami H."/>
        </authorList>
    </citation>
    <scope>NUCLEOTIDE SEQUENCE</scope>
    <source>
        <strain evidence="1">Expedition CK06-06</strain>
    </source>
</reference>